<comment type="caution">
    <text evidence="3">The sequence shown here is derived from an EMBL/GenBank/DDBJ whole genome shotgun (WGS) entry which is preliminary data.</text>
</comment>
<dbReference type="InterPro" id="IPR000232">
    <property type="entry name" value="HSF_DNA-bd"/>
</dbReference>
<evidence type="ECO:0000256" key="1">
    <source>
        <dbReference type="ARBA" id="ARBA00023125"/>
    </source>
</evidence>
<evidence type="ECO:0000313" key="4">
    <source>
        <dbReference type="Proteomes" id="UP000688137"/>
    </source>
</evidence>
<evidence type="ECO:0000313" key="3">
    <source>
        <dbReference type="EMBL" id="CAD8111781.1"/>
    </source>
</evidence>
<feature type="domain" description="HSF-type DNA-binding" evidence="2">
    <location>
        <begin position="76"/>
        <end position="128"/>
    </location>
</feature>
<dbReference type="Pfam" id="PF00447">
    <property type="entry name" value="HSF_DNA-bind"/>
    <property type="match status" value="1"/>
</dbReference>
<dbReference type="Proteomes" id="UP000688137">
    <property type="component" value="Unassembled WGS sequence"/>
</dbReference>
<keyword evidence="4" id="KW-1185">Reference proteome</keyword>
<dbReference type="GO" id="GO:0043565">
    <property type="term" value="F:sequence-specific DNA binding"/>
    <property type="evidence" value="ECO:0007669"/>
    <property type="project" value="InterPro"/>
</dbReference>
<organism evidence="3 4">
    <name type="scientific">Paramecium primaurelia</name>
    <dbReference type="NCBI Taxonomy" id="5886"/>
    <lineage>
        <taxon>Eukaryota</taxon>
        <taxon>Sar</taxon>
        <taxon>Alveolata</taxon>
        <taxon>Ciliophora</taxon>
        <taxon>Intramacronucleata</taxon>
        <taxon>Oligohymenophorea</taxon>
        <taxon>Peniculida</taxon>
        <taxon>Parameciidae</taxon>
        <taxon>Paramecium</taxon>
    </lineage>
</organism>
<name>A0A8S1QAJ2_PARPR</name>
<protein>
    <recommendedName>
        <fullName evidence="2">HSF-type DNA-binding domain-containing protein</fullName>
    </recommendedName>
</protein>
<dbReference type="EMBL" id="CAJJDM010000153">
    <property type="protein sequence ID" value="CAD8111781.1"/>
    <property type="molecule type" value="Genomic_DNA"/>
</dbReference>
<evidence type="ECO:0000259" key="2">
    <source>
        <dbReference type="Pfam" id="PF00447"/>
    </source>
</evidence>
<accession>A0A8S1QAJ2</accession>
<reference evidence="3" key="1">
    <citation type="submission" date="2021-01" db="EMBL/GenBank/DDBJ databases">
        <authorList>
            <consortium name="Genoscope - CEA"/>
            <person name="William W."/>
        </authorList>
    </citation>
    <scope>NUCLEOTIDE SEQUENCE</scope>
</reference>
<gene>
    <name evidence="3" type="ORF">PPRIM_AZ9-3.1.T1490034</name>
</gene>
<dbReference type="AlphaFoldDB" id="A0A8S1QAJ2"/>
<proteinExistence type="predicted"/>
<dbReference type="GO" id="GO:0003700">
    <property type="term" value="F:DNA-binding transcription factor activity"/>
    <property type="evidence" value="ECO:0007669"/>
    <property type="project" value="InterPro"/>
</dbReference>
<keyword evidence="1" id="KW-0238">DNA-binding</keyword>
<sequence>MKYEFSLLCEIANKLDAFITKSVFTSQQFLDLKQCCIIHNNQWKIDIQFLYFDKASQNLKKELRIGDTKILWKWANYCIGNLEKFQQYLFPEYLRHKNLDSFLRKLNIYEFKKTNNNSVLEFKHKYFR</sequence>